<protein>
    <submittedName>
        <fullName evidence="5">LCP family protein</fullName>
    </submittedName>
</protein>
<comment type="similarity">
    <text evidence="1">Belongs to the LytR/CpsA/Psr (LCP) family.</text>
</comment>
<evidence type="ECO:0000256" key="1">
    <source>
        <dbReference type="ARBA" id="ARBA00006068"/>
    </source>
</evidence>
<dbReference type="Gene3D" id="3.40.630.190">
    <property type="entry name" value="LCP protein"/>
    <property type="match status" value="1"/>
</dbReference>
<dbReference type="InterPro" id="IPR050922">
    <property type="entry name" value="LytR/CpsA/Psr_CW_biosynth"/>
</dbReference>
<sequence>MPPQRQEQAQEYGGQPESAPDAYGQGTAAQGGYEAQGTYDPYASYGSYESGDQHSYDAGEQHSPYGTGESSAYGTGGQPASYDTGEQPAQDGHDAPVAPPAPAWAPEVPPTPPAPQTAAEGGGRRTGAPQGRAGRRKAKPAKGGAAALLGQLPGGPVVWGVGAACAVLLVGGIASVAALGGGGGPGLHTVDLAGAGAKEPVHTGAMNVLLLNSHPAAGASTDSAVLVHLSADRGDITALAIPPAMVTDIPDCPAATGGGTVKGAKAQPFSASLTGGRDAGCALRTVKQLTGLAVDHVVAVDYAAVKGGTKDIAAADRCVDRTITVPRTLTALARTAPSAVTADSPLGTPETMSNLAAALGAVAPQDTTFVAMPVTGTGASAAPDKDKASQIYALLANDVSLTGAQSAASDPKLTGPKAKPHDTRVEIYNGTGVFGASQDVLAWLQNTQGVDRSTNGGDAHGKVAKTTLQYAPNQADQARSLAAMMGLPASALVQGTKDAAPRANMTLTLGADYTKPGAPIGPPTAPPKDVKLTPGTAAHC</sequence>
<dbReference type="Pfam" id="PF13399">
    <property type="entry name" value="LytR_C"/>
    <property type="match status" value="1"/>
</dbReference>
<feature type="region of interest" description="Disordered" evidence="2">
    <location>
        <begin position="514"/>
        <end position="540"/>
    </location>
</feature>
<organism evidence="5 6">
    <name type="scientific">Actinacidiphila epipremni</name>
    <dbReference type="NCBI Taxonomy" id="2053013"/>
    <lineage>
        <taxon>Bacteria</taxon>
        <taxon>Bacillati</taxon>
        <taxon>Actinomycetota</taxon>
        <taxon>Actinomycetes</taxon>
        <taxon>Kitasatosporales</taxon>
        <taxon>Streptomycetaceae</taxon>
        <taxon>Actinacidiphila</taxon>
    </lineage>
</organism>
<accession>A0ABX0ZX57</accession>
<dbReference type="Gene3D" id="3.30.70.2390">
    <property type="match status" value="1"/>
</dbReference>
<feature type="domain" description="LytR/CpsA/Psr regulator C-terminal" evidence="4">
    <location>
        <begin position="422"/>
        <end position="513"/>
    </location>
</feature>
<feature type="region of interest" description="Disordered" evidence="2">
    <location>
        <begin position="1"/>
        <end position="142"/>
    </location>
</feature>
<dbReference type="Pfam" id="PF03816">
    <property type="entry name" value="LytR_cpsA_psr"/>
    <property type="match status" value="1"/>
</dbReference>
<evidence type="ECO:0000313" key="6">
    <source>
        <dbReference type="Proteomes" id="UP000734511"/>
    </source>
</evidence>
<comment type="caution">
    <text evidence="5">The sequence shown here is derived from an EMBL/GenBank/DDBJ whole genome shotgun (WGS) entry which is preliminary data.</text>
</comment>
<feature type="compositionally biased region" description="Basic and acidic residues" evidence="2">
    <location>
        <begin position="51"/>
        <end position="60"/>
    </location>
</feature>
<feature type="domain" description="Cell envelope-related transcriptional attenuator" evidence="3">
    <location>
        <begin position="221"/>
        <end position="314"/>
    </location>
</feature>
<dbReference type="EMBL" id="JAATEJ010000020">
    <property type="protein sequence ID" value="NJP46304.1"/>
    <property type="molecule type" value="Genomic_DNA"/>
</dbReference>
<dbReference type="Proteomes" id="UP000734511">
    <property type="component" value="Unassembled WGS sequence"/>
</dbReference>
<evidence type="ECO:0000259" key="3">
    <source>
        <dbReference type="Pfam" id="PF03816"/>
    </source>
</evidence>
<name>A0ABX0ZX57_9ACTN</name>
<proteinExistence type="inferred from homology"/>
<reference evidence="5 6" key="1">
    <citation type="submission" date="2020-03" db="EMBL/GenBank/DDBJ databases">
        <title>WGS of actinomycetes isolated from Thailand.</title>
        <authorList>
            <person name="Thawai C."/>
        </authorList>
    </citation>
    <scope>NUCLEOTIDE SEQUENCE [LARGE SCALE GENOMIC DNA]</scope>
    <source>
        <strain evidence="5 6">PRB2-1</strain>
    </source>
</reference>
<dbReference type="InterPro" id="IPR004474">
    <property type="entry name" value="LytR_CpsA_psr"/>
</dbReference>
<feature type="compositionally biased region" description="Pro residues" evidence="2">
    <location>
        <begin position="97"/>
        <end position="115"/>
    </location>
</feature>
<dbReference type="InterPro" id="IPR027381">
    <property type="entry name" value="LytR/CpsA/Psr_C"/>
</dbReference>
<dbReference type="PANTHER" id="PTHR33392">
    <property type="entry name" value="POLYISOPRENYL-TEICHOIC ACID--PEPTIDOGLYCAN TEICHOIC ACID TRANSFERASE TAGU"/>
    <property type="match status" value="1"/>
</dbReference>
<evidence type="ECO:0000313" key="5">
    <source>
        <dbReference type="EMBL" id="NJP46304.1"/>
    </source>
</evidence>
<feature type="compositionally biased region" description="Low complexity" evidence="2">
    <location>
        <begin position="22"/>
        <end position="39"/>
    </location>
</feature>
<keyword evidence="6" id="KW-1185">Reference proteome</keyword>
<evidence type="ECO:0000259" key="4">
    <source>
        <dbReference type="Pfam" id="PF13399"/>
    </source>
</evidence>
<dbReference type="PANTHER" id="PTHR33392:SF6">
    <property type="entry name" value="POLYISOPRENYL-TEICHOIC ACID--PEPTIDOGLYCAN TEICHOIC ACID TRANSFERASE TAGU"/>
    <property type="match status" value="1"/>
</dbReference>
<evidence type="ECO:0000256" key="2">
    <source>
        <dbReference type="SAM" id="MobiDB-lite"/>
    </source>
</evidence>
<gene>
    <name evidence="5" type="ORF">HCN08_23275</name>
</gene>